<dbReference type="InterPro" id="IPR004436">
    <property type="entry name" value="Isocitrate_DH_NADP_mono"/>
</dbReference>
<dbReference type="EC" id="1.1.1.42" evidence="1"/>
<gene>
    <name evidence="1" type="primary">icd_4</name>
    <name evidence="1" type="ORF">NCTC11343_02332</name>
</gene>
<dbReference type="Proteomes" id="UP000251241">
    <property type="component" value="Unassembled WGS sequence"/>
</dbReference>
<evidence type="ECO:0000313" key="1">
    <source>
        <dbReference type="EMBL" id="SPZ85768.1"/>
    </source>
</evidence>
<dbReference type="AlphaFoldDB" id="A0A2X2IUS6"/>
<dbReference type="SUPFAM" id="SSF53659">
    <property type="entry name" value="Isocitrate/Isopropylmalate dehydrogenase-like"/>
    <property type="match status" value="1"/>
</dbReference>
<reference evidence="1 2" key="1">
    <citation type="submission" date="2018-06" db="EMBL/GenBank/DDBJ databases">
        <authorList>
            <consortium name="Pathogen Informatics"/>
            <person name="Doyle S."/>
        </authorList>
    </citation>
    <scope>NUCLEOTIDE SEQUENCE [LARGE SCALE GENOMIC DNA]</scope>
    <source>
        <strain evidence="1 2">NCTC11343</strain>
    </source>
</reference>
<accession>A0A2X2IUS6</accession>
<dbReference type="EMBL" id="UAUU01000008">
    <property type="protein sequence ID" value="SPZ85768.1"/>
    <property type="molecule type" value="Genomic_DNA"/>
</dbReference>
<name>A0A2X2IUS6_SPHMU</name>
<evidence type="ECO:0000313" key="2">
    <source>
        <dbReference type="Proteomes" id="UP000251241"/>
    </source>
</evidence>
<proteinExistence type="predicted"/>
<dbReference type="GO" id="GO:0006099">
    <property type="term" value="P:tricarboxylic acid cycle"/>
    <property type="evidence" value="ECO:0007669"/>
    <property type="project" value="InterPro"/>
</dbReference>
<organism evidence="1 2">
    <name type="scientific">Sphingobacterium multivorum</name>
    <dbReference type="NCBI Taxonomy" id="28454"/>
    <lineage>
        <taxon>Bacteria</taxon>
        <taxon>Pseudomonadati</taxon>
        <taxon>Bacteroidota</taxon>
        <taxon>Sphingobacteriia</taxon>
        <taxon>Sphingobacteriales</taxon>
        <taxon>Sphingobacteriaceae</taxon>
        <taxon>Sphingobacterium</taxon>
    </lineage>
</organism>
<keyword evidence="1" id="KW-0560">Oxidoreductase</keyword>
<protein>
    <submittedName>
        <fullName evidence="1">Isocitrate dehydrogenase [NADP]</fullName>
        <ecNumber evidence="1">1.1.1.42</ecNumber>
    </submittedName>
</protein>
<sequence length="71" mass="7378">MKANLKLSFVDEQGAVTELKGLSPLKAGEVIDSSTLSLTALKAFVADAIAEAKAAGVFVVCTFKGNNDESF</sequence>
<dbReference type="GO" id="GO:0004450">
    <property type="term" value="F:isocitrate dehydrogenase (NADP+) activity"/>
    <property type="evidence" value="ECO:0007669"/>
    <property type="project" value="UniProtKB-EC"/>
</dbReference>
<dbReference type="Pfam" id="PF03971">
    <property type="entry name" value="IDH"/>
    <property type="match status" value="1"/>
</dbReference>